<dbReference type="InterPro" id="IPR003682">
    <property type="entry name" value="rRNA_ssu_MeTfrase_G"/>
</dbReference>
<sequence length="259" mass="28461">MTESISAGKMTDWNGEQIALFQEQLRNGMALWDLPFTPSLEQIYTAYAIKLVQTNAHMNLTAITDPAGVAEKHFVDSLSPFLLRLPQLNGSLRIADVGTGAGFPGLPLAIARPQWNCVLMDSLQKRCRFLSDIVAEQGLKNVEVLHGRAEDIGQQPQRREKFNLVFSRAVARLPLLLELCLPLVEVGGFFIALKGSDGPAEVEESRKALSILGGVIDHVKELRLPSSQDGRTLIVVRKTKGTPKTYPRKAGTPSRNPLI</sequence>
<dbReference type="EMBL" id="WNKU01000029">
    <property type="protein sequence ID" value="MTV50595.1"/>
    <property type="molecule type" value="Genomic_DNA"/>
</dbReference>
<dbReference type="Gene3D" id="3.40.50.150">
    <property type="entry name" value="Vaccinia Virus protein VP39"/>
    <property type="match status" value="1"/>
</dbReference>
<dbReference type="HAMAP" id="MF_00074">
    <property type="entry name" value="16SrRNA_methyltr_G"/>
    <property type="match status" value="1"/>
</dbReference>
<dbReference type="PANTHER" id="PTHR31760">
    <property type="entry name" value="S-ADENOSYL-L-METHIONINE-DEPENDENT METHYLTRANSFERASES SUPERFAMILY PROTEIN"/>
    <property type="match status" value="1"/>
</dbReference>
<evidence type="ECO:0000256" key="6">
    <source>
        <dbReference type="HAMAP-Rule" id="MF_00074"/>
    </source>
</evidence>
<keyword evidence="4 6" id="KW-0808">Transferase</keyword>
<keyword evidence="3 6" id="KW-0489">Methyltransferase</keyword>
<dbReference type="GO" id="GO:0005829">
    <property type="term" value="C:cytosol"/>
    <property type="evidence" value="ECO:0007669"/>
    <property type="project" value="TreeGrafter"/>
</dbReference>
<comment type="caution">
    <text evidence="6">Lacks conserved residue(s) required for the propagation of feature annotation.</text>
</comment>
<comment type="function">
    <text evidence="6">Specifically methylates the N7 position of a guanine in 16S rRNA.</text>
</comment>
<dbReference type="FunFam" id="3.40.50.150:FF:000041">
    <property type="entry name" value="Ribosomal RNA small subunit methyltransferase G"/>
    <property type="match status" value="1"/>
</dbReference>
<protein>
    <recommendedName>
        <fullName evidence="6">Ribosomal RNA small subunit methyltransferase G</fullName>
        <ecNumber evidence="6">2.1.1.-</ecNumber>
    </recommendedName>
    <alternativeName>
        <fullName evidence="6">16S rRNA 7-methylguanosine methyltransferase</fullName>
        <shortName evidence="6">16S rRNA m7G methyltransferase</shortName>
    </alternativeName>
</protein>
<evidence type="ECO:0000256" key="4">
    <source>
        <dbReference type="ARBA" id="ARBA00022679"/>
    </source>
</evidence>
<dbReference type="CDD" id="cd02440">
    <property type="entry name" value="AdoMet_MTases"/>
    <property type="match status" value="1"/>
</dbReference>
<dbReference type="PANTHER" id="PTHR31760:SF0">
    <property type="entry name" value="S-ADENOSYL-L-METHIONINE-DEPENDENT METHYLTRANSFERASES SUPERFAMILY PROTEIN"/>
    <property type="match status" value="1"/>
</dbReference>
<accession>A0A6I3SPI2</accession>
<evidence type="ECO:0000256" key="2">
    <source>
        <dbReference type="ARBA" id="ARBA00022552"/>
    </source>
</evidence>
<keyword evidence="9" id="KW-1185">Reference proteome</keyword>
<dbReference type="Pfam" id="PF02527">
    <property type="entry name" value="GidB"/>
    <property type="match status" value="1"/>
</dbReference>
<dbReference type="OrthoDB" id="9808773at2"/>
<evidence type="ECO:0000313" key="9">
    <source>
        <dbReference type="Proteomes" id="UP000430670"/>
    </source>
</evidence>
<evidence type="ECO:0000256" key="1">
    <source>
        <dbReference type="ARBA" id="ARBA00022490"/>
    </source>
</evidence>
<evidence type="ECO:0000313" key="8">
    <source>
        <dbReference type="EMBL" id="MTV50595.1"/>
    </source>
</evidence>
<evidence type="ECO:0000256" key="3">
    <source>
        <dbReference type="ARBA" id="ARBA00022603"/>
    </source>
</evidence>
<feature type="binding site" evidence="6">
    <location>
        <begin position="149"/>
        <end position="150"/>
    </location>
    <ligand>
        <name>S-adenosyl-L-methionine</name>
        <dbReference type="ChEBI" id="CHEBI:59789"/>
    </ligand>
</feature>
<feature type="binding site" evidence="6">
    <location>
        <position position="168"/>
    </location>
    <ligand>
        <name>S-adenosyl-L-methionine</name>
        <dbReference type="ChEBI" id="CHEBI:59789"/>
    </ligand>
</feature>
<gene>
    <name evidence="6 8" type="primary">rsmG</name>
    <name evidence="8" type="ORF">GJ688_16775</name>
</gene>
<dbReference type="SUPFAM" id="SSF53335">
    <property type="entry name" value="S-adenosyl-L-methionine-dependent methyltransferases"/>
    <property type="match status" value="1"/>
</dbReference>
<comment type="subcellular location">
    <subcellularLocation>
        <location evidence="6">Cytoplasm</location>
    </subcellularLocation>
</comment>
<dbReference type="Proteomes" id="UP000430670">
    <property type="component" value="Unassembled WGS sequence"/>
</dbReference>
<proteinExistence type="inferred from homology"/>
<dbReference type="RefSeq" id="WP_155477677.1">
    <property type="nucleotide sequence ID" value="NZ_WNKU01000029.1"/>
</dbReference>
<keyword evidence="5 6" id="KW-0949">S-adenosyl-L-methionine</keyword>
<feature type="binding site" evidence="6">
    <location>
        <position position="103"/>
    </location>
    <ligand>
        <name>S-adenosyl-L-methionine</name>
        <dbReference type="ChEBI" id="CHEBI:59789"/>
    </ligand>
</feature>
<keyword evidence="1 6" id="KW-0963">Cytoplasm</keyword>
<evidence type="ECO:0000256" key="5">
    <source>
        <dbReference type="ARBA" id="ARBA00022691"/>
    </source>
</evidence>
<feature type="binding site" evidence="6">
    <location>
        <position position="98"/>
    </location>
    <ligand>
        <name>S-adenosyl-L-methionine</name>
        <dbReference type="ChEBI" id="CHEBI:59789"/>
    </ligand>
</feature>
<name>A0A6I3SPI2_HELMO</name>
<feature type="region of interest" description="Disordered" evidence="7">
    <location>
        <begin position="240"/>
        <end position="259"/>
    </location>
</feature>
<evidence type="ECO:0000256" key="7">
    <source>
        <dbReference type="SAM" id="MobiDB-lite"/>
    </source>
</evidence>
<reference evidence="8 9" key="1">
    <citation type="submission" date="2019-11" db="EMBL/GenBank/DDBJ databases">
        <title>Whole-genome sequence of a the green, strictly anaerobic photosynthetic bacterium Heliobacillus mobilis DSM 6151.</title>
        <authorList>
            <person name="Kyndt J.A."/>
            <person name="Meyer T.E."/>
        </authorList>
    </citation>
    <scope>NUCLEOTIDE SEQUENCE [LARGE SCALE GENOMIC DNA]</scope>
    <source>
        <strain evidence="8 9">DSM 6151</strain>
    </source>
</reference>
<dbReference type="GO" id="GO:0070043">
    <property type="term" value="F:rRNA (guanine-N7-)-methyltransferase activity"/>
    <property type="evidence" value="ECO:0007669"/>
    <property type="project" value="UniProtKB-UniRule"/>
</dbReference>
<dbReference type="InterPro" id="IPR029063">
    <property type="entry name" value="SAM-dependent_MTases_sf"/>
</dbReference>
<dbReference type="EC" id="2.1.1.-" evidence="6"/>
<dbReference type="AlphaFoldDB" id="A0A6I3SPI2"/>
<comment type="caution">
    <text evidence="8">The sequence shown here is derived from an EMBL/GenBank/DDBJ whole genome shotgun (WGS) entry which is preliminary data.</text>
</comment>
<keyword evidence="2 6" id="KW-0698">rRNA processing</keyword>
<comment type="similarity">
    <text evidence="6">Belongs to the methyltransferase superfamily. RNA methyltransferase RsmG family.</text>
</comment>
<dbReference type="NCBIfam" id="TIGR00138">
    <property type="entry name" value="rsmG_gidB"/>
    <property type="match status" value="1"/>
</dbReference>
<organism evidence="8 9">
    <name type="scientific">Heliobacterium mobile</name>
    <name type="common">Heliobacillus mobilis</name>
    <dbReference type="NCBI Taxonomy" id="28064"/>
    <lineage>
        <taxon>Bacteria</taxon>
        <taxon>Bacillati</taxon>
        <taxon>Bacillota</taxon>
        <taxon>Clostridia</taxon>
        <taxon>Eubacteriales</taxon>
        <taxon>Heliobacteriaceae</taxon>
        <taxon>Heliobacterium</taxon>
    </lineage>
</organism>